<dbReference type="InterPro" id="IPR036179">
    <property type="entry name" value="Ig-like_dom_sf"/>
</dbReference>
<evidence type="ECO:0000256" key="4">
    <source>
        <dbReference type="ARBA" id="ARBA00022729"/>
    </source>
</evidence>
<evidence type="ECO:0000313" key="18">
    <source>
        <dbReference type="Proteomes" id="UP000015101"/>
    </source>
</evidence>
<keyword evidence="8 13" id="KW-0472">Membrane</keyword>
<dbReference type="Pfam" id="PF00041">
    <property type="entry name" value="fn3"/>
    <property type="match status" value="2"/>
</dbReference>
<reference evidence="18" key="1">
    <citation type="submission" date="2012-12" db="EMBL/GenBank/DDBJ databases">
        <authorList>
            <person name="Hellsten U."/>
            <person name="Grimwood J."/>
            <person name="Chapman J.A."/>
            <person name="Shapiro H."/>
            <person name="Aerts A."/>
            <person name="Otillar R.P."/>
            <person name="Terry A.Y."/>
            <person name="Boore J.L."/>
            <person name="Simakov O."/>
            <person name="Marletaz F."/>
            <person name="Cho S.-J."/>
            <person name="Edsinger-Gonzales E."/>
            <person name="Havlak P."/>
            <person name="Kuo D.-H."/>
            <person name="Larsson T."/>
            <person name="Lv J."/>
            <person name="Arendt D."/>
            <person name="Savage R."/>
            <person name="Osoegawa K."/>
            <person name="de Jong P."/>
            <person name="Lindberg D.R."/>
            <person name="Seaver E.C."/>
            <person name="Weisblat D.A."/>
            <person name="Putnam N.H."/>
            <person name="Grigoriev I.V."/>
            <person name="Rokhsar D.S."/>
        </authorList>
    </citation>
    <scope>NUCLEOTIDE SEQUENCE</scope>
</reference>
<dbReference type="HOGENOM" id="CLU_010961_2_0_1"/>
<dbReference type="InterPro" id="IPR050958">
    <property type="entry name" value="Cell_Adh-Cytoskel_Orgn"/>
</dbReference>
<dbReference type="CTD" id="20214636"/>
<feature type="domain" description="Ig-like" evidence="14">
    <location>
        <begin position="164"/>
        <end position="250"/>
    </location>
</feature>
<dbReference type="FunFam" id="2.60.40.10:FF:003089">
    <property type="entry name" value="Cell adhesion molecule, putative"/>
    <property type="match status" value="1"/>
</dbReference>
<feature type="compositionally biased region" description="Low complexity" evidence="12">
    <location>
        <begin position="516"/>
        <end position="526"/>
    </location>
</feature>
<dbReference type="FunFam" id="2.60.40.10:FF:000817">
    <property type="entry name" value="Vascular cell adhesion molecule 1"/>
    <property type="match status" value="1"/>
</dbReference>
<feature type="domain" description="Ig-like" evidence="14">
    <location>
        <begin position="255"/>
        <end position="352"/>
    </location>
</feature>
<dbReference type="AlphaFoldDB" id="T1G0N8"/>
<gene>
    <name evidence="17" type="primary">20214636</name>
    <name evidence="16" type="ORF">HELRODRAFT_71576</name>
</gene>
<dbReference type="GO" id="GO:0098632">
    <property type="term" value="F:cell-cell adhesion mediator activity"/>
    <property type="evidence" value="ECO:0000318"/>
    <property type="project" value="GO_Central"/>
</dbReference>
<dbReference type="FunFam" id="2.60.40.10:FF:000086">
    <property type="entry name" value="Neural cell adhesion molecule 1"/>
    <property type="match status" value="1"/>
</dbReference>
<dbReference type="Pfam" id="PF13927">
    <property type="entry name" value="Ig_3"/>
    <property type="match status" value="1"/>
</dbReference>
<dbReference type="GO" id="GO:0007156">
    <property type="term" value="P:homophilic cell adhesion via plasma membrane adhesion molecules"/>
    <property type="evidence" value="ECO:0000318"/>
    <property type="project" value="GO_Central"/>
</dbReference>
<evidence type="ECO:0000256" key="5">
    <source>
        <dbReference type="ARBA" id="ARBA00022737"/>
    </source>
</evidence>
<dbReference type="GO" id="GO:0070593">
    <property type="term" value="P:dendrite self-avoidance"/>
    <property type="evidence" value="ECO:0000318"/>
    <property type="project" value="GO_Central"/>
</dbReference>
<keyword evidence="18" id="KW-1185">Reference proteome</keyword>
<proteinExistence type="predicted"/>
<evidence type="ECO:0000259" key="14">
    <source>
        <dbReference type="PROSITE" id="PS50835"/>
    </source>
</evidence>
<dbReference type="InterPro" id="IPR003599">
    <property type="entry name" value="Ig_sub"/>
</dbReference>
<dbReference type="PRINTS" id="PR00014">
    <property type="entry name" value="FNTYPEIII"/>
</dbReference>
<dbReference type="InterPro" id="IPR007110">
    <property type="entry name" value="Ig-like_dom"/>
</dbReference>
<evidence type="ECO:0000256" key="12">
    <source>
        <dbReference type="SAM" id="MobiDB-lite"/>
    </source>
</evidence>
<feature type="domain" description="Fibronectin type-III" evidence="15">
    <location>
        <begin position="586"/>
        <end position="692"/>
    </location>
</feature>
<evidence type="ECO:0000256" key="6">
    <source>
        <dbReference type="ARBA" id="ARBA00022889"/>
    </source>
</evidence>
<keyword evidence="9" id="KW-1015">Disulfide bond</keyword>
<dbReference type="GO" id="GO:0030424">
    <property type="term" value="C:axon"/>
    <property type="evidence" value="ECO:0000318"/>
    <property type="project" value="GO_Central"/>
</dbReference>
<evidence type="ECO:0000256" key="10">
    <source>
        <dbReference type="ARBA" id="ARBA00023180"/>
    </source>
</evidence>
<dbReference type="CDD" id="cd00063">
    <property type="entry name" value="FN3"/>
    <property type="match status" value="2"/>
</dbReference>
<dbReference type="SUPFAM" id="SSF48726">
    <property type="entry name" value="Immunoglobulin"/>
    <property type="match status" value="4"/>
</dbReference>
<evidence type="ECO:0000256" key="2">
    <source>
        <dbReference type="ARBA" id="ARBA00022475"/>
    </source>
</evidence>
<evidence type="ECO:0000256" key="7">
    <source>
        <dbReference type="ARBA" id="ARBA00022989"/>
    </source>
</evidence>
<dbReference type="FunCoup" id="T1G0N8">
    <property type="interactions" value="302"/>
</dbReference>
<evidence type="ECO:0000313" key="17">
    <source>
        <dbReference type="EnsemblMetazoa" id="HelroP71576"/>
    </source>
</evidence>
<dbReference type="InterPro" id="IPR036116">
    <property type="entry name" value="FN3_sf"/>
</dbReference>
<reference evidence="16 18" key="2">
    <citation type="journal article" date="2013" name="Nature">
        <title>Insights into bilaterian evolution from three spiralian genomes.</title>
        <authorList>
            <person name="Simakov O."/>
            <person name="Marletaz F."/>
            <person name="Cho S.J."/>
            <person name="Edsinger-Gonzales E."/>
            <person name="Havlak P."/>
            <person name="Hellsten U."/>
            <person name="Kuo D.H."/>
            <person name="Larsson T."/>
            <person name="Lv J."/>
            <person name="Arendt D."/>
            <person name="Savage R."/>
            <person name="Osoegawa K."/>
            <person name="de Jong P."/>
            <person name="Grimwood J."/>
            <person name="Chapman J.A."/>
            <person name="Shapiro H."/>
            <person name="Aerts A."/>
            <person name="Otillar R.P."/>
            <person name="Terry A.Y."/>
            <person name="Boore J.L."/>
            <person name="Grigoriev I.V."/>
            <person name="Lindberg D.R."/>
            <person name="Seaver E.C."/>
            <person name="Weisblat D.A."/>
            <person name="Putnam N.H."/>
            <person name="Rokhsar D.S."/>
        </authorList>
    </citation>
    <scope>NUCLEOTIDE SEQUENCE</scope>
</reference>
<dbReference type="Proteomes" id="UP000015101">
    <property type="component" value="Unassembled WGS sequence"/>
</dbReference>
<dbReference type="Gene3D" id="2.60.40.10">
    <property type="entry name" value="Immunoglobulins"/>
    <property type="match status" value="7"/>
</dbReference>
<dbReference type="SUPFAM" id="SSF49265">
    <property type="entry name" value="Fibronectin type III"/>
    <property type="match status" value="1"/>
</dbReference>
<dbReference type="EMBL" id="AMQM01002448">
    <property type="status" value="NOT_ANNOTATED_CDS"/>
    <property type="molecule type" value="Genomic_DNA"/>
</dbReference>
<protein>
    <submittedName>
        <fullName evidence="16 17">Uncharacterized protein</fullName>
    </submittedName>
</protein>
<dbReference type="PRINTS" id="PR01838">
    <property type="entry name" value="NCAMFAMILY"/>
</dbReference>
<keyword evidence="7 13" id="KW-1133">Transmembrane helix</keyword>
<comment type="subcellular location">
    <subcellularLocation>
        <location evidence="1">Cell membrane</location>
        <topology evidence="1">Single-pass membrane protein</topology>
    </subcellularLocation>
</comment>
<dbReference type="InParanoid" id="T1G0N8"/>
<evidence type="ECO:0000256" key="8">
    <source>
        <dbReference type="ARBA" id="ARBA00023136"/>
    </source>
</evidence>
<evidence type="ECO:0000256" key="11">
    <source>
        <dbReference type="ARBA" id="ARBA00023319"/>
    </source>
</evidence>
<feature type="transmembrane region" description="Helical" evidence="13">
    <location>
        <begin position="708"/>
        <end position="735"/>
    </location>
</feature>
<dbReference type="InterPro" id="IPR013783">
    <property type="entry name" value="Ig-like_fold"/>
</dbReference>
<keyword evidence="2" id="KW-1003">Cell membrane</keyword>
<dbReference type="OMA" id="ILQPLQW"/>
<evidence type="ECO:0000256" key="13">
    <source>
        <dbReference type="SAM" id="Phobius"/>
    </source>
</evidence>
<name>T1G0N8_HELRO</name>
<evidence type="ECO:0000313" key="16">
    <source>
        <dbReference type="EMBL" id="ESO11547.1"/>
    </source>
</evidence>
<reference evidence="17" key="3">
    <citation type="submission" date="2015-06" db="UniProtKB">
        <authorList>
            <consortium name="EnsemblMetazoa"/>
        </authorList>
    </citation>
    <scope>IDENTIFICATION</scope>
</reference>
<dbReference type="SMART" id="SM00060">
    <property type="entry name" value="FN3"/>
    <property type="match status" value="2"/>
</dbReference>
<keyword evidence="10" id="KW-0325">Glycoprotein</keyword>
<feature type="domain" description="Ig-like" evidence="14">
    <location>
        <begin position="357"/>
        <end position="457"/>
    </location>
</feature>
<feature type="region of interest" description="Disordered" evidence="12">
    <location>
        <begin position="511"/>
        <end position="531"/>
    </location>
</feature>
<feature type="domain" description="Ig-like" evidence="14">
    <location>
        <begin position="84"/>
        <end position="157"/>
    </location>
</feature>
<dbReference type="GeneID" id="20214636"/>
<keyword evidence="4" id="KW-0732">Signal</keyword>
<sequence length="768" mass="86023">MHTHTYKRTNIQKFTYKNSNHRYIEVSNSMLKLFINAVSLKDKGLYKCVGDMQGKSETKSISLDVFRYITFNSAPTNQHPTLHSNATIVCIVSGDPEPKISWKFNSSRIRFKSKSNKKYEMLPEGLLVYNISKDDNGAYSCQADVETEGRFDEKIINVDVYEPPKITKAPGENRWVEGDDVTMTCSAQGYPTPKFNFLKNGQKLEMTDRIKLDSENGLLKFSPLKVDDKGDYVCVATNDAGSDRGDGVVVVLVKPEVYEFKNQTVVEGQPISMECKSRGDPEPNVTIAKVETEKKEDDDVGDDNGIARMDTFKNGVGILRMIIDKSVPSDAGVYKCEVANEVSKVQSSAHLTIVYKPKILNKKKPPASVNAWVGKTRNVSCEVDAVPPSDIKWYNHKSPIENANETYNLFKVNDGLSVLQITVSKEDEETWIYGELTCEASNEYGNDNVAIVLKKATVPGIPRSVRHLESLPTGFLLDIVDPDDNGGEVIQGYQVEYQEVKDDGQSIEINIEKVPSSSSSSSLSSSSEEHPTYMHNLAHVTRVEGSKWRVDGLEPSTEYVMKVRARTEVGLGGYKKVKAKTESTRQPYPIIIKRTNYSEAFGHLIEWEKPITGGFPILDYEFRYRMKSIDQGQVVYSDWLTKTKSDHASHPMSSYFLDDLDDNTTYEVQVRAKNEVGWSDFCPSLEFTTKKASEAEQAARIQQSSSPILPLIILLLIVIIIVILVIIDVSCYHLLGCGVTSCLMRRARRGQAQLGSTEKVKVMEEGEK</sequence>
<dbReference type="EMBL" id="KB095812">
    <property type="protein sequence ID" value="ESO11547.1"/>
    <property type="molecule type" value="Genomic_DNA"/>
</dbReference>
<dbReference type="CDD" id="cd00096">
    <property type="entry name" value="Ig"/>
    <property type="match status" value="1"/>
</dbReference>
<dbReference type="KEGG" id="hro:HELRODRAFT_71576"/>
<accession>T1G0N8</accession>
<dbReference type="SMART" id="SM00409">
    <property type="entry name" value="IG"/>
    <property type="match status" value="5"/>
</dbReference>
<dbReference type="SMART" id="SM00408">
    <property type="entry name" value="IGc2"/>
    <property type="match status" value="4"/>
</dbReference>
<dbReference type="STRING" id="6412.T1G0N8"/>
<organism evidence="17 18">
    <name type="scientific">Helobdella robusta</name>
    <name type="common">Californian leech</name>
    <dbReference type="NCBI Taxonomy" id="6412"/>
    <lineage>
        <taxon>Eukaryota</taxon>
        <taxon>Metazoa</taxon>
        <taxon>Spiralia</taxon>
        <taxon>Lophotrochozoa</taxon>
        <taxon>Annelida</taxon>
        <taxon>Clitellata</taxon>
        <taxon>Hirudinea</taxon>
        <taxon>Rhynchobdellida</taxon>
        <taxon>Glossiphoniidae</taxon>
        <taxon>Helobdella</taxon>
    </lineage>
</organism>
<dbReference type="GO" id="GO:0005886">
    <property type="term" value="C:plasma membrane"/>
    <property type="evidence" value="ECO:0000318"/>
    <property type="project" value="GO_Central"/>
</dbReference>
<dbReference type="OrthoDB" id="6282755at2759"/>
<dbReference type="PROSITE" id="PS50853">
    <property type="entry name" value="FN3"/>
    <property type="match status" value="1"/>
</dbReference>
<dbReference type="EnsemblMetazoa" id="HelroT71576">
    <property type="protein sequence ID" value="HelroP71576"/>
    <property type="gene ID" value="HelroG71576"/>
</dbReference>
<keyword evidence="5" id="KW-0677">Repeat</keyword>
<keyword evidence="6" id="KW-0130">Cell adhesion</keyword>
<dbReference type="InterPro" id="IPR009138">
    <property type="entry name" value="Neural_cell_adh"/>
</dbReference>
<dbReference type="PROSITE" id="PS50835">
    <property type="entry name" value="IG_LIKE"/>
    <property type="match status" value="4"/>
</dbReference>
<dbReference type="InterPro" id="IPR003598">
    <property type="entry name" value="Ig_sub2"/>
</dbReference>
<keyword evidence="11" id="KW-0393">Immunoglobulin domain</keyword>
<dbReference type="InterPro" id="IPR013098">
    <property type="entry name" value="Ig_I-set"/>
</dbReference>
<dbReference type="GO" id="GO:0007411">
    <property type="term" value="P:axon guidance"/>
    <property type="evidence" value="ECO:0000318"/>
    <property type="project" value="GO_Central"/>
</dbReference>
<dbReference type="Pfam" id="PF07679">
    <property type="entry name" value="I-set"/>
    <property type="match status" value="3"/>
</dbReference>
<dbReference type="InterPro" id="IPR003961">
    <property type="entry name" value="FN3_dom"/>
</dbReference>
<keyword evidence="3 13" id="KW-0812">Transmembrane</keyword>
<dbReference type="eggNOG" id="KOG3510">
    <property type="taxonomic scope" value="Eukaryota"/>
</dbReference>
<evidence type="ECO:0000256" key="3">
    <source>
        <dbReference type="ARBA" id="ARBA00022692"/>
    </source>
</evidence>
<dbReference type="PANTHER" id="PTHR45080:SF8">
    <property type="entry name" value="IG-LIKE DOMAIN-CONTAINING PROTEIN"/>
    <property type="match status" value="1"/>
</dbReference>
<evidence type="ECO:0000256" key="9">
    <source>
        <dbReference type="ARBA" id="ARBA00023157"/>
    </source>
</evidence>
<dbReference type="RefSeq" id="XP_009010035.1">
    <property type="nucleotide sequence ID" value="XM_009011787.1"/>
</dbReference>
<dbReference type="PANTHER" id="PTHR45080">
    <property type="entry name" value="CONTACTIN 5"/>
    <property type="match status" value="1"/>
</dbReference>
<evidence type="ECO:0000259" key="15">
    <source>
        <dbReference type="PROSITE" id="PS50853"/>
    </source>
</evidence>
<evidence type="ECO:0000256" key="1">
    <source>
        <dbReference type="ARBA" id="ARBA00004162"/>
    </source>
</evidence>